<dbReference type="InterPro" id="IPR033126">
    <property type="entry name" value="Glyco_hydro_9_Asp/Glu_AS"/>
</dbReference>
<proteinExistence type="inferred from homology"/>
<gene>
    <name evidence="12" type="primary">LOC100366609</name>
</gene>
<evidence type="ECO:0000256" key="9">
    <source>
        <dbReference type="RuleBase" id="RU361166"/>
    </source>
</evidence>
<organism evidence="11 12">
    <name type="scientific">Saccoglossus kowalevskii</name>
    <name type="common">Acorn worm</name>
    <dbReference type="NCBI Taxonomy" id="10224"/>
    <lineage>
        <taxon>Eukaryota</taxon>
        <taxon>Metazoa</taxon>
        <taxon>Hemichordata</taxon>
        <taxon>Enteropneusta</taxon>
        <taxon>Harrimaniidae</taxon>
        <taxon>Saccoglossus</taxon>
    </lineage>
</organism>
<evidence type="ECO:0000256" key="2">
    <source>
        <dbReference type="ARBA" id="ARBA00007072"/>
    </source>
</evidence>
<comment type="catalytic activity">
    <reaction evidence="1 9">
        <text>Endohydrolysis of (1-&gt;4)-beta-D-glucosidic linkages in cellulose, lichenin and cereal beta-D-glucans.</text>
        <dbReference type="EC" id="3.2.1.4"/>
    </reaction>
</comment>
<evidence type="ECO:0000256" key="1">
    <source>
        <dbReference type="ARBA" id="ARBA00000966"/>
    </source>
</evidence>
<dbReference type="GeneID" id="100366609"/>
<dbReference type="InterPro" id="IPR008928">
    <property type="entry name" value="6-hairpin_glycosidase_sf"/>
</dbReference>
<feature type="domain" description="Glycoside hydrolase family 9" evidence="10">
    <location>
        <begin position="102"/>
        <end position="519"/>
    </location>
</feature>
<dbReference type="InterPro" id="IPR001701">
    <property type="entry name" value="Glyco_hydro_9"/>
</dbReference>
<keyword evidence="7 8" id="KW-0624">Polysaccharide degradation</keyword>
<feature type="active site" evidence="8">
    <location>
        <position position="498"/>
    </location>
</feature>
<evidence type="ECO:0000256" key="5">
    <source>
        <dbReference type="ARBA" id="ARBA00023277"/>
    </source>
</evidence>
<reference evidence="12" key="1">
    <citation type="submission" date="2025-08" db="UniProtKB">
        <authorList>
            <consortium name="RefSeq"/>
        </authorList>
    </citation>
    <scope>IDENTIFICATION</scope>
    <source>
        <tissue evidence="12">Testes</tissue>
    </source>
</reference>
<comment type="similarity">
    <text evidence="2 8 9">Belongs to the glycosyl hydrolase 9 (cellulase E) family.</text>
</comment>
<accession>A0ABM0MDC2</accession>
<dbReference type="PANTHER" id="PTHR22298">
    <property type="entry name" value="ENDO-1,4-BETA-GLUCANASE"/>
    <property type="match status" value="1"/>
</dbReference>
<evidence type="ECO:0000313" key="12">
    <source>
        <dbReference type="RefSeq" id="XP_006818013.1"/>
    </source>
</evidence>
<evidence type="ECO:0000256" key="8">
    <source>
        <dbReference type="PROSITE-ProRule" id="PRU10060"/>
    </source>
</evidence>
<evidence type="ECO:0000256" key="3">
    <source>
        <dbReference type="ARBA" id="ARBA00022801"/>
    </source>
</evidence>
<evidence type="ECO:0000256" key="6">
    <source>
        <dbReference type="ARBA" id="ARBA00023295"/>
    </source>
</evidence>
<name>A0ABM0MDC2_SACKO</name>
<evidence type="ECO:0000313" key="11">
    <source>
        <dbReference type="Proteomes" id="UP000694865"/>
    </source>
</evidence>
<evidence type="ECO:0000259" key="10">
    <source>
        <dbReference type="Pfam" id="PF00759"/>
    </source>
</evidence>
<evidence type="ECO:0000256" key="7">
    <source>
        <dbReference type="ARBA" id="ARBA00023326"/>
    </source>
</evidence>
<feature type="active site" evidence="8">
    <location>
        <position position="507"/>
    </location>
</feature>
<feature type="domain" description="Glycoside hydrolase family 9" evidence="10">
    <location>
        <begin position="2"/>
        <end position="87"/>
    </location>
</feature>
<dbReference type="RefSeq" id="XP_006818013.1">
    <property type="nucleotide sequence ID" value="XM_006817950.1"/>
</dbReference>
<evidence type="ECO:0000256" key="4">
    <source>
        <dbReference type="ARBA" id="ARBA00023001"/>
    </source>
</evidence>
<dbReference type="PROSITE" id="PS00698">
    <property type="entry name" value="GH9_3"/>
    <property type="match status" value="1"/>
</dbReference>
<dbReference type="Gene3D" id="1.50.10.10">
    <property type="match status" value="2"/>
</dbReference>
<protein>
    <recommendedName>
        <fullName evidence="9">Endoglucanase</fullName>
        <ecNumber evidence="9">3.2.1.4</ecNumber>
    </recommendedName>
</protein>
<dbReference type="EC" id="3.2.1.4" evidence="9"/>
<keyword evidence="6 8" id="KW-0326">Glycosidase</keyword>
<dbReference type="Proteomes" id="UP000694865">
    <property type="component" value="Unplaced"/>
</dbReference>
<sequence length="607" mass="67697">MLGDCGHSYVVGYGVNPPERPKHEASSCDDMPSICDFTDYQSPDPSPQILYGALVGGPDINDNWIDDRTNSKTNKVACDYNAGFQSAVAGLKYLELTGGYDYIEVLHQSILFYEAQRSGVLPEETNRISYRSHSALGDQGHHGENLTGGWYDAGDHVKFGLPMAASLTNLAWGMIQFEDAYRAANAWNYGLDGIRWAADYFVKCHVEDNTFYYQVADPGVDHAYWGRPEEMTDYRPSYLVNASLPGSDVAGETAAALAASSILFKETDPVYAALLLNHSKTLFNFSATYLGVYPSYDFYISDQFGDELGLAASWLYYATEDSFYLETAEDLYVRYGLFKRSWGYSWREKNPAVQALMYQLTQDDEYANDLVNYLDVWLPGGGLPYTPGGLAYRDEWGSLRYAANTAFVALVAADLGNWTQKYFDFGKSQIHYILGDYGHSYVVGYGVDPPRRAHHRSSSCEDYPIECNWSDFGYDGPNHQTLYGGIVGGPDINDYWEDDRADYRANEVACDYNAAFQSAIAACTDANVNCEWWASQGYCIGTHSAYMNAVNSVMGIVRTLKVVHVTTMTLAAVSGRVLENVFETQRTCYRTVKQVVKCVKQPTTIPS</sequence>
<dbReference type="SUPFAM" id="SSF48208">
    <property type="entry name" value="Six-hairpin glycosidases"/>
    <property type="match status" value="2"/>
</dbReference>
<dbReference type="Pfam" id="PF00759">
    <property type="entry name" value="Glyco_hydro_9"/>
    <property type="match status" value="2"/>
</dbReference>
<keyword evidence="5 8" id="KW-0119">Carbohydrate metabolism</keyword>
<keyword evidence="3 8" id="KW-0378">Hydrolase</keyword>
<keyword evidence="11" id="KW-1185">Reference proteome</keyword>
<dbReference type="InterPro" id="IPR012341">
    <property type="entry name" value="6hp_glycosidase-like_sf"/>
</dbReference>
<keyword evidence="4 9" id="KW-0136">Cellulose degradation</keyword>